<keyword evidence="2" id="KW-1185">Reference proteome</keyword>
<evidence type="ECO:0000313" key="2">
    <source>
        <dbReference type="Proteomes" id="UP001341840"/>
    </source>
</evidence>
<organism evidence="1 2">
    <name type="scientific">Stylosanthes scabra</name>
    <dbReference type="NCBI Taxonomy" id="79078"/>
    <lineage>
        <taxon>Eukaryota</taxon>
        <taxon>Viridiplantae</taxon>
        <taxon>Streptophyta</taxon>
        <taxon>Embryophyta</taxon>
        <taxon>Tracheophyta</taxon>
        <taxon>Spermatophyta</taxon>
        <taxon>Magnoliopsida</taxon>
        <taxon>eudicotyledons</taxon>
        <taxon>Gunneridae</taxon>
        <taxon>Pentapetalae</taxon>
        <taxon>rosids</taxon>
        <taxon>fabids</taxon>
        <taxon>Fabales</taxon>
        <taxon>Fabaceae</taxon>
        <taxon>Papilionoideae</taxon>
        <taxon>50 kb inversion clade</taxon>
        <taxon>dalbergioids sensu lato</taxon>
        <taxon>Dalbergieae</taxon>
        <taxon>Pterocarpus clade</taxon>
        <taxon>Stylosanthes</taxon>
    </lineage>
</organism>
<reference evidence="1 2" key="1">
    <citation type="journal article" date="2023" name="Plants (Basel)">
        <title>Bridging the Gap: Combining Genomics and Transcriptomics Approaches to Understand Stylosanthes scabra, an Orphan Legume from the Brazilian Caatinga.</title>
        <authorList>
            <person name="Ferreira-Neto J.R.C."/>
            <person name="da Silva M.D."/>
            <person name="Binneck E."/>
            <person name="de Melo N.F."/>
            <person name="da Silva R.H."/>
            <person name="de Melo A.L.T.M."/>
            <person name="Pandolfi V."/>
            <person name="Bustamante F.O."/>
            <person name="Brasileiro-Vidal A.C."/>
            <person name="Benko-Iseppon A.M."/>
        </authorList>
    </citation>
    <scope>NUCLEOTIDE SEQUENCE [LARGE SCALE GENOMIC DNA]</scope>
    <source>
        <tissue evidence="1">Leaves</tissue>
    </source>
</reference>
<gene>
    <name evidence="1" type="ORF">PIB30_064413</name>
</gene>
<proteinExistence type="predicted"/>
<sequence length="117" mass="13914">MAWRREREAVAAAREEQVVMNLARRLRLWWRECRRMKAWIWRSVEEVVVFRWRSYQIYLAIVVEMTEIFSGADLQALLSYGQLAVVVHQVLDNFDASVPEKNKRTEICVEADFHSSL</sequence>
<dbReference type="EMBL" id="JASCZI010212076">
    <property type="protein sequence ID" value="MED6198255.1"/>
    <property type="molecule type" value="Genomic_DNA"/>
</dbReference>
<name>A0ABU6XJL7_9FABA</name>
<dbReference type="Proteomes" id="UP001341840">
    <property type="component" value="Unassembled WGS sequence"/>
</dbReference>
<evidence type="ECO:0000313" key="1">
    <source>
        <dbReference type="EMBL" id="MED6198255.1"/>
    </source>
</evidence>
<protein>
    <submittedName>
        <fullName evidence="1">Uncharacterized protein</fullName>
    </submittedName>
</protein>
<accession>A0ABU6XJL7</accession>
<comment type="caution">
    <text evidence="1">The sequence shown here is derived from an EMBL/GenBank/DDBJ whole genome shotgun (WGS) entry which is preliminary data.</text>
</comment>